<accession>A0ABW3F9I5</accession>
<evidence type="ECO:0000256" key="5">
    <source>
        <dbReference type="ARBA" id="ARBA00022764"/>
    </source>
</evidence>
<gene>
    <name evidence="7" type="ORF">ACFQ14_01675</name>
</gene>
<comment type="caution">
    <text evidence="7">The sequence shown here is derived from an EMBL/GenBank/DDBJ whole genome shotgun (WGS) entry which is preliminary data.</text>
</comment>
<evidence type="ECO:0000313" key="8">
    <source>
        <dbReference type="Proteomes" id="UP001597101"/>
    </source>
</evidence>
<keyword evidence="4 6" id="KW-0732">Signal</keyword>
<keyword evidence="3" id="KW-0813">Transport</keyword>
<reference evidence="8" key="1">
    <citation type="journal article" date="2019" name="Int. J. Syst. Evol. Microbiol.">
        <title>The Global Catalogue of Microorganisms (GCM) 10K type strain sequencing project: providing services to taxonomists for standard genome sequencing and annotation.</title>
        <authorList>
            <consortium name="The Broad Institute Genomics Platform"/>
            <consortium name="The Broad Institute Genome Sequencing Center for Infectious Disease"/>
            <person name="Wu L."/>
            <person name="Ma J."/>
        </authorList>
    </citation>
    <scope>NUCLEOTIDE SEQUENCE [LARGE SCALE GENOMIC DNA]</scope>
    <source>
        <strain evidence="8">CCUG 60023</strain>
    </source>
</reference>
<dbReference type="RefSeq" id="WP_377210957.1">
    <property type="nucleotide sequence ID" value="NZ_JBHTJV010000002.1"/>
</dbReference>
<keyword evidence="8" id="KW-1185">Reference proteome</keyword>
<evidence type="ECO:0000256" key="3">
    <source>
        <dbReference type="ARBA" id="ARBA00022448"/>
    </source>
</evidence>
<evidence type="ECO:0000256" key="2">
    <source>
        <dbReference type="ARBA" id="ARBA00008520"/>
    </source>
</evidence>
<protein>
    <submittedName>
        <fullName evidence="7">Extracellular solute-binding protein</fullName>
    </submittedName>
</protein>
<dbReference type="PANTHER" id="PTHR43649">
    <property type="entry name" value="ARABINOSE-BINDING PROTEIN-RELATED"/>
    <property type="match status" value="1"/>
</dbReference>
<dbReference type="Gene3D" id="3.40.190.10">
    <property type="entry name" value="Periplasmic binding protein-like II"/>
    <property type="match status" value="2"/>
</dbReference>
<evidence type="ECO:0000256" key="4">
    <source>
        <dbReference type="ARBA" id="ARBA00022729"/>
    </source>
</evidence>
<comment type="similarity">
    <text evidence="2">Belongs to the bacterial solute-binding protein 1 family.</text>
</comment>
<organism evidence="7 8">
    <name type="scientific">Pseudahrensia aquimaris</name>
    <dbReference type="NCBI Taxonomy" id="744461"/>
    <lineage>
        <taxon>Bacteria</taxon>
        <taxon>Pseudomonadati</taxon>
        <taxon>Pseudomonadota</taxon>
        <taxon>Alphaproteobacteria</taxon>
        <taxon>Hyphomicrobiales</taxon>
        <taxon>Ahrensiaceae</taxon>
        <taxon>Pseudahrensia</taxon>
    </lineage>
</organism>
<dbReference type="Proteomes" id="UP001597101">
    <property type="component" value="Unassembled WGS sequence"/>
</dbReference>
<dbReference type="InterPro" id="IPR050490">
    <property type="entry name" value="Bact_solute-bd_prot1"/>
</dbReference>
<dbReference type="Pfam" id="PF01547">
    <property type="entry name" value="SBP_bac_1"/>
    <property type="match status" value="1"/>
</dbReference>
<evidence type="ECO:0000256" key="6">
    <source>
        <dbReference type="SAM" id="SignalP"/>
    </source>
</evidence>
<feature type="chain" id="PRO_5046597081" evidence="6">
    <location>
        <begin position="25"/>
        <end position="448"/>
    </location>
</feature>
<keyword evidence="5" id="KW-0574">Periplasm</keyword>
<dbReference type="InterPro" id="IPR006059">
    <property type="entry name" value="SBP"/>
</dbReference>
<comment type="subcellular location">
    <subcellularLocation>
        <location evidence="1">Periplasm</location>
    </subcellularLocation>
</comment>
<evidence type="ECO:0000256" key="1">
    <source>
        <dbReference type="ARBA" id="ARBA00004418"/>
    </source>
</evidence>
<feature type="signal peptide" evidence="6">
    <location>
        <begin position="1"/>
        <end position="24"/>
    </location>
</feature>
<sequence length="448" mass="48355">MLKTLKTTLVATSMLAVSMTAVIAGSHSAGPYAPYAGQTVTAIFPAHPHYDAVMKVLPEFTKETGIKVEVDQLQYLKLREKSTLELTKREGDYDLMSYVVFSKADYVFADQLENLARFFMNPKLADPTYDADDLIDGYVQNIGVAGGKKGYLPGPTGSLFGIPFGSETSVLAYRKDIFEKHGIKVPETYDELLFAACEVPKKEPGMGGMASRAASGHQASHAFLLHLAPLGGRVFDDNWQPIVNNEAGVAAANALKTIVDCGPEGATTFGPAEAAESFRQGTSAMFMDSIAFAAGFEDPSKSKVAGKVGYALHPKGVRRGSQTGGFGIGIPKNAKNKEAAFLLMQWLTSKKGDLMIAMEGGNPSRFSTYENAELNAKYPYSATFGEALKYADPDWRPIIPTWGKINADIGTTMSKVLTEGLDPQEALNGVAERAKATMEEAGYYTWQK</sequence>
<dbReference type="SUPFAM" id="SSF53850">
    <property type="entry name" value="Periplasmic binding protein-like II"/>
    <property type="match status" value="1"/>
</dbReference>
<evidence type="ECO:0000313" key="7">
    <source>
        <dbReference type="EMBL" id="MFD0915106.1"/>
    </source>
</evidence>
<dbReference type="PANTHER" id="PTHR43649:SF34">
    <property type="entry name" value="ABC TRANSPORTER PERIPLASMIC-BINDING PROTEIN YCJN-RELATED"/>
    <property type="match status" value="1"/>
</dbReference>
<name>A0ABW3F9I5_9HYPH</name>
<dbReference type="EMBL" id="JBHTJV010000002">
    <property type="protein sequence ID" value="MFD0915106.1"/>
    <property type="molecule type" value="Genomic_DNA"/>
</dbReference>
<proteinExistence type="inferred from homology"/>